<dbReference type="InterPro" id="IPR011604">
    <property type="entry name" value="PDDEXK-like_dom_sf"/>
</dbReference>
<evidence type="ECO:0000313" key="6">
    <source>
        <dbReference type="Proteomes" id="UP000027982"/>
    </source>
</evidence>
<evidence type="ECO:0000313" key="5">
    <source>
        <dbReference type="EMBL" id="AIE87537.1"/>
    </source>
</evidence>
<keyword evidence="1" id="KW-0227">DNA damage</keyword>
<dbReference type="OrthoDB" id="9791397at2"/>
<organism evidence="5 6">
    <name type="scientific">Fimbriimonas ginsengisoli Gsoil 348</name>
    <dbReference type="NCBI Taxonomy" id="661478"/>
    <lineage>
        <taxon>Bacteria</taxon>
        <taxon>Bacillati</taxon>
        <taxon>Armatimonadota</taxon>
        <taxon>Fimbriimonadia</taxon>
        <taxon>Fimbriimonadales</taxon>
        <taxon>Fimbriimonadaceae</taxon>
        <taxon>Fimbriimonas</taxon>
    </lineage>
</organism>
<gene>
    <name evidence="5" type="ORF">OP10G_4169</name>
</gene>
<dbReference type="AlphaFoldDB" id="A0A068NW26"/>
<feature type="domain" description="PD-(D/E)XK endonuclease-like" evidence="4">
    <location>
        <begin position="6"/>
        <end position="246"/>
    </location>
</feature>
<dbReference type="STRING" id="661478.OP10G_4169"/>
<dbReference type="RefSeq" id="WP_025228568.1">
    <property type="nucleotide sequence ID" value="NZ_CP007139.1"/>
</dbReference>
<dbReference type="Gene3D" id="3.90.320.10">
    <property type="match status" value="1"/>
</dbReference>
<keyword evidence="5" id="KW-0378">Hydrolase</keyword>
<protein>
    <submittedName>
        <fullName evidence="5">RecB family exonuclease</fullName>
    </submittedName>
</protein>
<sequence length="254" mass="29078">MARKPTLSPSKITTYLACPVKYRWTYVDDRGKWYLRSKSYYSFGSTLHRVLERFHDTGDAGVNTTEEVMAAYEESWIDAGYASAEELAEAYGEGREILERHVQQATAQPRESKTIFVERQFRHDMGEFALLGRVDRVDEYPDGTLEIVDYKSGRESVEVEDVATDIAMACYQLLLRHKFPGVPIRARIIALRTGHSAAASMTDEEAADFEQTILQLGREILSEEYHELTPVFKPLCLHCDFLPLCRKHPEFAEL</sequence>
<dbReference type="EMBL" id="CP007139">
    <property type="protein sequence ID" value="AIE87537.1"/>
    <property type="molecule type" value="Genomic_DNA"/>
</dbReference>
<keyword evidence="3" id="KW-0234">DNA repair</keyword>
<dbReference type="GO" id="GO:0006281">
    <property type="term" value="P:DNA repair"/>
    <property type="evidence" value="ECO:0007669"/>
    <property type="project" value="UniProtKB-KW"/>
</dbReference>
<dbReference type="Pfam" id="PF12705">
    <property type="entry name" value="PDDEXK_1"/>
    <property type="match status" value="1"/>
</dbReference>
<evidence type="ECO:0000259" key="4">
    <source>
        <dbReference type="Pfam" id="PF12705"/>
    </source>
</evidence>
<dbReference type="GO" id="GO:0004527">
    <property type="term" value="F:exonuclease activity"/>
    <property type="evidence" value="ECO:0007669"/>
    <property type="project" value="UniProtKB-KW"/>
</dbReference>
<dbReference type="SUPFAM" id="SSF52980">
    <property type="entry name" value="Restriction endonuclease-like"/>
    <property type="match status" value="1"/>
</dbReference>
<dbReference type="HOGENOM" id="CLU_086290_0_0_0"/>
<keyword evidence="2" id="KW-0347">Helicase</keyword>
<evidence type="ECO:0000256" key="1">
    <source>
        <dbReference type="ARBA" id="ARBA00022763"/>
    </source>
</evidence>
<dbReference type="GO" id="GO:0004386">
    <property type="term" value="F:helicase activity"/>
    <property type="evidence" value="ECO:0007669"/>
    <property type="project" value="UniProtKB-KW"/>
</dbReference>
<keyword evidence="2" id="KW-0067">ATP-binding</keyword>
<keyword evidence="2" id="KW-0547">Nucleotide-binding</keyword>
<proteinExistence type="predicted"/>
<dbReference type="KEGG" id="fgi:OP10G_4169"/>
<keyword evidence="5" id="KW-0540">Nuclease</keyword>
<evidence type="ECO:0000256" key="3">
    <source>
        <dbReference type="ARBA" id="ARBA00023204"/>
    </source>
</evidence>
<dbReference type="Proteomes" id="UP000027982">
    <property type="component" value="Chromosome"/>
</dbReference>
<dbReference type="InterPro" id="IPR011335">
    <property type="entry name" value="Restrct_endonuc-II-like"/>
</dbReference>
<dbReference type="InterPro" id="IPR038726">
    <property type="entry name" value="PDDEXK_AddAB-type"/>
</dbReference>
<reference evidence="5 6" key="1">
    <citation type="journal article" date="2014" name="PLoS ONE">
        <title>The first complete genome sequence of the class fimbriimonadia in the phylum armatimonadetes.</title>
        <authorList>
            <person name="Hu Z.Y."/>
            <person name="Wang Y.Z."/>
            <person name="Im W.T."/>
            <person name="Wang S.Y."/>
            <person name="Zhao G.P."/>
            <person name="Zheng H.J."/>
            <person name="Quan Z.X."/>
        </authorList>
    </citation>
    <scope>NUCLEOTIDE SEQUENCE [LARGE SCALE GENOMIC DNA]</scope>
    <source>
        <strain evidence="5">Gsoil 348</strain>
    </source>
</reference>
<keyword evidence="6" id="KW-1185">Reference proteome</keyword>
<name>A0A068NW26_FIMGI</name>
<keyword evidence="5" id="KW-0269">Exonuclease</keyword>
<dbReference type="eggNOG" id="COG2887">
    <property type="taxonomic scope" value="Bacteria"/>
</dbReference>
<evidence type="ECO:0000256" key="2">
    <source>
        <dbReference type="ARBA" id="ARBA00022806"/>
    </source>
</evidence>
<accession>A0A068NW26</accession>